<keyword evidence="5 7" id="KW-1133">Transmembrane helix</keyword>
<feature type="transmembrane region" description="Helical" evidence="7">
    <location>
        <begin position="188"/>
        <end position="206"/>
    </location>
</feature>
<dbReference type="GO" id="GO:0008324">
    <property type="term" value="F:monoatomic cation transmembrane transporter activity"/>
    <property type="evidence" value="ECO:0007669"/>
    <property type="project" value="InterPro"/>
</dbReference>
<evidence type="ECO:0000313" key="11">
    <source>
        <dbReference type="Proteomes" id="UP000001505"/>
    </source>
</evidence>
<organism evidence="10 11">
    <name type="scientific">Waddlia chondrophila (strain ATCC VR-1470 / WSU 86-1044)</name>
    <dbReference type="NCBI Taxonomy" id="716544"/>
    <lineage>
        <taxon>Bacteria</taxon>
        <taxon>Pseudomonadati</taxon>
        <taxon>Chlamydiota</taxon>
        <taxon>Chlamydiia</taxon>
        <taxon>Parachlamydiales</taxon>
        <taxon>Waddliaceae</taxon>
        <taxon>Waddlia</taxon>
    </lineage>
</organism>
<evidence type="ECO:0000256" key="4">
    <source>
        <dbReference type="ARBA" id="ARBA00022692"/>
    </source>
</evidence>
<feature type="domain" description="Cation efflux protein cytoplasmic" evidence="9">
    <location>
        <begin position="246"/>
        <end position="323"/>
    </location>
</feature>
<feature type="transmembrane region" description="Helical" evidence="7">
    <location>
        <begin position="212"/>
        <end position="233"/>
    </location>
</feature>
<dbReference type="HOGENOM" id="CLU_013430_3_6_0"/>
<dbReference type="InterPro" id="IPR002524">
    <property type="entry name" value="Cation_efflux"/>
</dbReference>
<dbReference type="EC" id="3.6.1.-" evidence="10"/>
<feature type="transmembrane region" description="Helical" evidence="7">
    <location>
        <begin position="69"/>
        <end position="91"/>
    </location>
</feature>
<feature type="transmembrane region" description="Helical" evidence="7">
    <location>
        <begin position="149"/>
        <end position="167"/>
    </location>
</feature>
<evidence type="ECO:0000313" key="10">
    <source>
        <dbReference type="EMBL" id="ADI38463.1"/>
    </source>
</evidence>
<dbReference type="Gene3D" id="1.20.1510.10">
    <property type="entry name" value="Cation efflux protein transmembrane domain"/>
    <property type="match status" value="1"/>
</dbReference>
<keyword evidence="11" id="KW-1185">Reference proteome</keyword>
<comment type="subcellular location">
    <subcellularLocation>
        <location evidence="1">Membrane</location>
        <topology evidence="1">Multi-pass membrane protein</topology>
    </subcellularLocation>
</comment>
<evidence type="ECO:0000256" key="6">
    <source>
        <dbReference type="ARBA" id="ARBA00023136"/>
    </source>
</evidence>
<feature type="domain" description="Cation efflux protein transmembrane" evidence="8">
    <location>
        <begin position="48"/>
        <end position="241"/>
    </location>
</feature>
<comment type="similarity">
    <text evidence="2">Belongs to the cation diffusion facilitator (CDF) transporter (TC 2.A.4) family.</text>
</comment>
<dbReference type="InterPro" id="IPR027469">
    <property type="entry name" value="Cation_efflux_TMD_sf"/>
</dbReference>
<dbReference type="Pfam" id="PF01545">
    <property type="entry name" value="Cation_efflux"/>
    <property type="match status" value="1"/>
</dbReference>
<dbReference type="InterPro" id="IPR036837">
    <property type="entry name" value="Cation_efflux_CTD_sf"/>
</dbReference>
<dbReference type="InterPro" id="IPR050291">
    <property type="entry name" value="CDF_Transporter"/>
</dbReference>
<dbReference type="Gene3D" id="3.30.70.1350">
    <property type="entry name" value="Cation efflux protein, cytoplasmic domain"/>
    <property type="match status" value="1"/>
</dbReference>
<keyword evidence="6 7" id="KW-0472">Membrane</keyword>
<dbReference type="GO" id="GO:0016787">
    <property type="term" value="F:hydrolase activity"/>
    <property type="evidence" value="ECO:0007669"/>
    <property type="project" value="UniProtKB-KW"/>
</dbReference>
<feature type="transmembrane region" description="Helical" evidence="7">
    <location>
        <begin position="43"/>
        <end position="63"/>
    </location>
</feature>
<dbReference type="SUPFAM" id="SSF161111">
    <property type="entry name" value="Cation efflux protein transmembrane domain-like"/>
    <property type="match status" value="1"/>
</dbReference>
<dbReference type="Pfam" id="PF16916">
    <property type="entry name" value="ZT_dimer"/>
    <property type="match status" value="1"/>
</dbReference>
<reference evidence="10 11" key="1">
    <citation type="journal article" date="2010" name="PLoS ONE">
        <title>The Waddlia genome: a window into chlamydial biology.</title>
        <authorList>
            <person name="Bertelli C."/>
            <person name="Collyn F."/>
            <person name="Croxatto A."/>
            <person name="Ruckert C."/>
            <person name="Polkinghorne A."/>
            <person name="Kebbi-Beghdadi C."/>
            <person name="Goesmann A."/>
            <person name="Vaughan L."/>
            <person name="Greub G."/>
        </authorList>
    </citation>
    <scope>NUCLEOTIDE SEQUENCE [LARGE SCALE GENOMIC DNA]</scope>
    <source>
        <strain evidence="11">ATCC VR-1470 / WSU 86-1044</strain>
    </source>
</reference>
<evidence type="ECO:0000256" key="1">
    <source>
        <dbReference type="ARBA" id="ARBA00004141"/>
    </source>
</evidence>
<dbReference type="KEGG" id="wch:wcw_1106"/>
<keyword evidence="10" id="KW-0378">Hydrolase</keyword>
<evidence type="ECO:0000259" key="8">
    <source>
        <dbReference type="Pfam" id="PF01545"/>
    </source>
</evidence>
<proteinExistence type="inferred from homology"/>
<dbReference type="InterPro" id="IPR058533">
    <property type="entry name" value="Cation_efflux_TM"/>
</dbReference>
<sequence>MKSLSLYRKSLDERTMSQFPDPVPLPENVPKARKNRNSHLIRAARWGVLIRLIIIIIELLGVAHFGSSALLMDALASSLDIACSLILIVFIKLAAKPPDEDHPFGHGRYEPLAGLQLGVFMVLVGLGMAGQQLFQLMEDVPSSPIDSNVWLIPLAATLLLEACYHVISRVAIQQNSPALSADAAHYRMDALTSLFAAVTLIIAAWFPDWSVVIDHIGAIFIAVLMVAIGSFAARSNLHQLMDKVPSDNYFEVVKKAARAVDGVLETEKIRIQLYGPDAHVDIDVEVSPELPVDQAHRISQKVRRNIQKAWPAVREVTVHIEPFYPDDH</sequence>
<keyword evidence="3" id="KW-0813">Transport</keyword>
<dbReference type="PANTHER" id="PTHR43840:SF15">
    <property type="entry name" value="MITOCHONDRIAL METAL TRANSPORTER 1-RELATED"/>
    <property type="match status" value="1"/>
</dbReference>
<name>D6YWF2_WADCW</name>
<accession>D6YWF2</accession>
<dbReference type="GO" id="GO:0016020">
    <property type="term" value="C:membrane"/>
    <property type="evidence" value="ECO:0007669"/>
    <property type="project" value="UniProtKB-SubCell"/>
</dbReference>
<dbReference type="AlphaFoldDB" id="D6YWF2"/>
<protein>
    <submittedName>
        <fullName evidence="10">Cation efflux transporter</fullName>
        <ecNumber evidence="10">3.6.1.-</ecNumber>
    </submittedName>
</protein>
<dbReference type="NCBIfam" id="TIGR01297">
    <property type="entry name" value="CDF"/>
    <property type="match status" value="1"/>
</dbReference>
<feature type="transmembrane region" description="Helical" evidence="7">
    <location>
        <begin position="112"/>
        <end position="129"/>
    </location>
</feature>
<keyword evidence="4 7" id="KW-0812">Transmembrane</keyword>
<evidence type="ECO:0000256" key="7">
    <source>
        <dbReference type="SAM" id="Phobius"/>
    </source>
</evidence>
<dbReference type="EMBL" id="CP001928">
    <property type="protein sequence ID" value="ADI38463.1"/>
    <property type="molecule type" value="Genomic_DNA"/>
</dbReference>
<dbReference type="SUPFAM" id="SSF160240">
    <property type="entry name" value="Cation efflux protein cytoplasmic domain-like"/>
    <property type="match status" value="1"/>
</dbReference>
<dbReference type="eggNOG" id="COG0053">
    <property type="taxonomic scope" value="Bacteria"/>
</dbReference>
<evidence type="ECO:0000256" key="5">
    <source>
        <dbReference type="ARBA" id="ARBA00022989"/>
    </source>
</evidence>
<dbReference type="STRING" id="716544.wcw_1106"/>
<evidence type="ECO:0000259" key="9">
    <source>
        <dbReference type="Pfam" id="PF16916"/>
    </source>
</evidence>
<evidence type="ECO:0000256" key="2">
    <source>
        <dbReference type="ARBA" id="ARBA00008114"/>
    </source>
</evidence>
<gene>
    <name evidence="10" type="primary">czcD</name>
    <name evidence="10" type="ordered locus">wcw_1106</name>
</gene>
<dbReference type="PANTHER" id="PTHR43840">
    <property type="entry name" value="MITOCHONDRIAL METAL TRANSPORTER 1-RELATED"/>
    <property type="match status" value="1"/>
</dbReference>
<dbReference type="InterPro" id="IPR027470">
    <property type="entry name" value="Cation_efflux_CTD"/>
</dbReference>
<dbReference type="Proteomes" id="UP000001505">
    <property type="component" value="Chromosome"/>
</dbReference>
<evidence type="ECO:0000256" key="3">
    <source>
        <dbReference type="ARBA" id="ARBA00022448"/>
    </source>
</evidence>